<feature type="region of interest" description="Disordered" evidence="1">
    <location>
        <begin position="60"/>
        <end position="93"/>
    </location>
</feature>
<evidence type="ECO:0000313" key="2">
    <source>
        <dbReference type="EMBL" id="PMD64441.1"/>
    </source>
</evidence>
<evidence type="ECO:0000313" key="3">
    <source>
        <dbReference type="Proteomes" id="UP000235371"/>
    </source>
</evidence>
<sequence length="291" mass="32949">MMERERLEPLDYTVIQLAANESWLPTDSWPDLRGYLIGKDFDPKKIESSKLRLMRLLSDAQSLPPSPPHANGFDLGPNAKSLQRDSETDQPERPDHVHLTFEELDDPKPVYTGCRYRKDTEKESLICENTVKRLRATGVLGGRKTIKLAWRARFGVKTRQKTFRIVSKGVLESDILFGEDWLEEDDEEDVYEKSERPNKRRRIEPVDRQGDMTLTTSSNSKSASDRAAMAFASESALEYARQSGPFNPCLIPTQSKVVFEAGSSNASQLGMDADSQEIDDQRGPQENEDHG</sequence>
<keyword evidence="3" id="KW-1185">Reference proteome</keyword>
<dbReference type="EMBL" id="KZ613754">
    <property type="protein sequence ID" value="PMD64441.1"/>
    <property type="molecule type" value="Genomic_DNA"/>
</dbReference>
<organism evidence="2 3">
    <name type="scientific">Hyaloscypha bicolor E</name>
    <dbReference type="NCBI Taxonomy" id="1095630"/>
    <lineage>
        <taxon>Eukaryota</taxon>
        <taxon>Fungi</taxon>
        <taxon>Dikarya</taxon>
        <taxon>Ascomycota</taxon>
        <taxon>Pezizomycotina</taxon>
        <taxon>Leotiomycetes</taxon>
        <taxon>Helotiales</taxon>
        <taxon>Hyaloscyphaceae</taxon>
        <taxon>Hyaloscypha</taxon>
        <taxon>Hyaloscypha bicolor</taxon>
    </lineage>
</organism>
<feature type="compositionally biased region" description="Basic and acidic residues" evidence="1">
    <location>
        <begin position="279"/>
        <end position="291"/>
    </location>
</feature>
<evidence type="ECO:0000256" key="1">
    <source>
        <dbReference type="SAM" id="MobiDB-lite"/>
    </source>
</evidence>
<protein>
    <submittedName>
        <fullName evidence="2">Uncharacterized protein</fullName>
    </submittedName>
</protein>
<feature type="compositionally biased region" description="Basic and acidic residues" evidence="1">
    <location>
        <begin position="82"/>
        <end position="93"/>
    </location>
</feature>
<dbReference type="AlphaFoldDB" id="A0A2J6TN39"/>
<dbReference type="RefSeq" id="XP_024741345.1">
    <property type="nucleotide sequence ID" value="XM_024886457.1"/>
</dbReference>
<gene>
    <name evidence="2" type="ORF">K444DRAFT_660414</name>
</gene>
<dbReference type="InParanoid" id="A0A2J6TN39"/>
<feature type="region of interest" description="Disordered" evidence="1">
    <location>
        <begin position="262"/>
        <end position="291"/>
    </location>
</feature>
<dbReference type="GeneID" id="36594534"/>
<feature type="compositionally biased region" description="Polar residues" evidence="1">
    <location>
        <begin position="212"/>
        <end position="222"/>
    </location>
</feature>
<dbReference type="Proteomes" id="UP000235371">
    <property type="component" value="Unassembled WGS sequence"/>
</dbReference>
<accession>A0A2J6TN39</accession>
<proteinExistence type="predicted"/>
<feature type="region of interest" description="Disordered" evidence="1">
    <location>
        <begin position="188"/>
        <end position="226"/>
    </location>
</feature>
<name>A0A2J6TN39_9HELO</name>
<reference evidence="2 3" key="1">
    <citation type="submission" date="2016-04" db="EMBL/GenBank/DDBJ databases">
        <title>A degradative enzymes factory behind the ericoid mycorrhizal symbiosis.</title>
        <authorList>
            <consortium name="DOE Joint Genome Institute"/>
            <person name="Martino E."/>
            <person name="Morin E."/>
            <person name="Grelet G."/>
            <person name="Kuo A."/>
            <person name="Kohler A."/>
            <person name="Daghino S."/>
            <person name="Barry K."/>
            <person name="Choi C."/>
            <person name="Cichocki N."/>
            <person name="Clum A."/>
            <person name="Copeland A."/>
            <person name="Hainaut M."/>
            <person name="Haridas S."/>
            <person name="Labutti K."/>
            <person name="Lindquist E."/>
            <person name="Lipzen A."/>
            <person name="Khouja H.-R."/>
            <person name="Murat C."/>
            <person name="Ohm R."/>
            <person name="Olson A."/>
            <person name="Spatafora J."/>
            <person name="Veneault-Fourrey C."/>
            <person name="Henrissat B."/>
            <person name="Grigoriev I."/>
            <person name="Martin F."/>
            <person name="Perotto S."/>
        </authorList>
    </citation>
    <scope>NUCLEOTIDE SEQUENCE [LARGE SCALE GENOMIC DNA]</scope>
    <source>
        <strain evidence="2 3">E</strain>
    </source>
</reference>
<feature type="compositionally biased region" description="Basic and acidic residues" evidence="1">
    <location>
        <begin position="191"/>
        <end position="210"/>
    </location>
</feature>